<proteinExistence type="predicted"/>
<evidence type="ECO:0000313" key="2">
    <source>
        <dbReference type="EMBL" id="EIT69507.1"/>
    </source>
</evidence>
<gene>
    <name evidence="2" type="ORF">WQQ_30890</name>
</gene>
<feature type="chain" id="PRO_5003712830" description="Outer membrane protein beta-barrel domain-containing protein" evidence="1">
    <location>
        <begin position="28"/>
        <end position="181"/>
    </location>
</feature>
<dbReference type="EMBL" id="AKGD01000002">
    <property type="protein sequence ID" value="EIT69507.1"/>
    <property type="molecule type" value="Genomic_DNA"/>
</dbReference>
<protein>
    <recommendedName>
        <fullName evidence="4">Outer membrane protein beta-barrel domain-containing protein</fullName>
    </recommendedName>
</protein>
<comment type="caution">
    <text evidence="2">The sequence shown here is derived from an EMBL/GenBank/DDBJ whole genome shotgun (WGS) entry which is preliminary data.</text>
</comment>
<feature type="signal peptide" evidence="1">
    <location>
        <begin position="1"/>
        <end position="27"/>
    </location>
</feature>
<dbReference type="OrthoDB" id="5730472at2"/>
<evidence type="ECO:0000256" key="1">
    <source>
        <dbReference type="SAM" id="SignalP"/>
    </source>
</evidence>
<dbReference type="Proteomes" id="UP000003704">
    <property type="component" value="Unassembled WGS sequence"/>
</dbReference>
<dbReference type="RefSeq" id="WP_007186028.1">
    <property type="nucleotide sequence ID" value="NZ_AKGD01000002.1"/>
</dbReference>
<sequence>MVRTPIRNALAAVSTVAALLAAPAASAFNYTYIEGGYTSIDLDYGDDESGFRLGGSFDIAPQVALIAEYNDWDDLSQLSIGAIYHAPLQKDLDFFAGGTFERIDYDIDDDTGFGLRAGLRWQVPNLPIQLIPEVRYLDVLDDSLTSFRVTGLFTIAPRVDLVAGLQTGDDDRLELGARYNF</sequence>
<dbReference type="AlphaFoldDB" id="I7ZCX9"/>
<evidence type="ECO:0000313" key="3">
    <source>
        <dbReference type="Proteomes" id="UP000003704"/>
    </source>
</evidence>
<keyword evidence="3" id="KW-1185">Reference proteome</keyword>
<keyword evidence="1" id="KW-0732">Signal</keyword>
<dbReference type="SUPFAM" id="SSF56935">
    <property type="entry name" value="Porins"/>
    <property type="match status" value="1"/>
</dbReference>
<dbReference type="STRING" id="1172194.WQQ_30890"/>
<evidence type="ECO:0008006" key="4">
    <source>
        <dbReference type="Google" id="ProtNLM"/>
    </source>
</evidence>
<accession>I7ZCX9</accession>
<organism evidence="2 3">
    <name type="scientific">Hydrocarboniphaga effusa AP103</name>
    <dbReference type="NCBI Taxonomy" id="1172194"/>
    <lineage>
        <taxon>Bacteria</taxon>
        <taxon>Pseudomonadati</taxon>
        <taxon>Pseudomonadota</taxon>
        <taxon>Gammaproteobacteria</taxon>
        <taxon>Nevskiales</taxon>
        <taxon>Nevskiaceae</taxon>
        <taxon>Hydrocarboniphaga</taxon>
    </lineage>
</organism>
<reference evidence="2 3" key="1">
    <citation type="journal article" date="2012" name="J. Bacteriol.">
        <title>Genome Sequence of n-Alkane-Degrading Hydrocarboniphaga effusa Strain AP103T (ATCC BAA-332T).</title>
        <authorList>
            <person name="Chang H.K."/>
            <person name="Zylstra G.J."/>
            <person name="Chae J.C."/>
        </authorList>
    </citation>
    <scope>NUCLEOTIDE SEQUENCE [LARGE SCALE GENOMIC DNA]</scope>
    <source>
        <strain evidence="2 3">AP103</strain>
    </source>
</reference>
<name>I7ZCX9_9GAMM</name>